<dbReference type="CDD" id="cd12914">
    <property type="entry name" value="PDC1_DGC_like"/>
    <property type="match status" value="1"/>
</dbReference>
<dbReference type="PROSITE" id="PS50887">
    <property type="entry name" value="GGDEF"/>
    <property type="match status" value="1"/>
</dbReference>
<feature type="domain" description="EAL" evidence="6">
    <location>
        <begin position="742"/>
        <end position="996"/>
    </location>
</feature>
<dbReference type="SUPFAM" id="SSF55073">
    <property type="entry name" value="Nucleotide cyclase"/>
    <property type="match status" value="1"/>
</dbReference>
<dbReference type="PROSITE" id="PS50112">
    <property type="entry name" value="PAS"/>
    <property type="match status" value="2"/>
</dbReference>
<accession>A0A078MAD3</accession>
<keyword evidence="2" id="KW-0973">c-di-GMP</keyword>
<keyword evidence="3" id="KW-0812">Transmembrane</keyword>
<dbReference type="SMART" id="SM00052">
    <property type="entry name" value="EAL"/>
    <property type="match status" value="1"/>
</dbReference>
<dbReference type="Gene3D" id="3.30.450.20">
    <property type="entry name" value="PAS domain"/>
    <property type="match status" value="4"/>
</dbReference>
<evidence type="ECO:0000259" key="5">
    <source>
        <dbReference type="PROSITE" id="PS50113"/>
    </source>
</evidence>
<feature type="domain" description="PAS" evidence="4">
    <location>
        <begin position="436"/>
        <end position="483"/>
    </location>
</feature>
<dbReference type="NCBIfam" id="TIGR00229">
    <property type="entry name" value="sensory_box"/>
    <property type="match status" value="2"/>
</dbReference>
<dbReference type="Gene3D" id="3.30.70.270">
    <property type="match status" value="1"/>
</dbReference>
<dbReference type="AlphaFoldDB" id="A0A078MAD3"/>
<keyword evidence="3" id="KW-1133">Transmembrane helix</keyword>
<dbReference type="EC" id="3.1.4.52" evidence="1"/>
<evidence type="ECO:0000259" key="4">
    <source>
        <dbReference type="PROSITE" id="PS50112"/>
    </source>
</evidence>
<dbReference type="EMBL" id="LK391969">
    <property type="protein sequence ID" value="CEF26564.1"/>
    <property type="molecule type" value="Genomic_DNA"/>
</dbReference>
<dbReference type="SMART" id="SM00091">
    <property type="entry name" value="PAS"/>
    <property type="match status" value="2"/>
</dbReference>
<dbReference type="Gene3D" id="3.20.20.450">
    <property type="entry name" value="EAL domain"/>
    <property type="match status" value="1"/>
</dbReference>
<dbReference type="InterPro" id="IPR043128">
    <property type="entry name" value="Rev_trsase/Diguanyl_cyclase"/>
</dbReference>
<dbReference type="PANTHER" id="PTHR44757:SF2">
    <property type="entry name" value="BIOFILM ARCHITECTURE MAINTENANCE PROTEIN MBAA"/>
    <property type="match status" value="1"/>
</dbReference>
<dbReference type="PROSITE" id="PS50883">
    <property type="entry name" value="EAL"/>
    <property type="match status" value="1"/>
</dbReference>
<dbReference type="SUPFAM" id="SSF141868">
    <property type="entry name" value="EAL domain-like"/>
    <property type="match status" value="1"/>
</dbReference>
<dbReference type="CDD" id="cd12915">
    <property type="entry name" value="PDC2_DGC_like"/>
    <property type="match status" value="1"/>
</dbReference>
<dbReference type="SMART" id="SM00086">
    <property type="entry name" value="PAC"/>
    <property type="match status" value="2"/>
</dbReference>
<proteinExistence type="predicted"/>
<feature type="domain" description="GGDEF" evidence="7">
    <location>
        <begin position="595"/>
        <end position="733"/>
    </location>
</feature>
<dbReference type="Pfam" id="PF00990">
    <property type="entry name" value="GGDEF"/>
    <property type="match status" value="1"/>
</dbReference>
<dbReference type="SUPFAM" id="SSF55785">
    <property type="entry name" value="PYP-like sensor domain (PAS domain)"/>
    <property type="match status" value="2"/>
</dbReference>
<feature type="transmembrane region" description="Helical" evidence="3">
    <location>
        <begin position="12"/>
        <end position="31"/>
    </location>
</feature>
<dbReference type="PATRIC" id="fig|1461581.3.peg.1474"/>
<feature type="domain" description="PAC" evidence="5">
    <location>
        <begin position="511"/>
        <end position="563"/>
    </location>
</feature>
<dbReference type="InterPro" id="IPR052155">
    <property type="entry name" value="Biofilm_reg_signaling"/>
</dbReference>
<dbReference type="CDD" id="cd00130">
    <property type="entry name" value="PAS"/>
    <property type="match status" value="2"/>
</dbReference>
<dbReference type="InterPro" id="IPR029787">
    <property type="entry name" value="Nucleotide_cyclase"/>
</dbReference>
<dbReference type="InterPro" id="IPR035919">
    <property type="entry name" value="EAL_sf"/>
</dbReference>
<keyword evidence="3" id="KW-0472">Membrane</keyword>
<feature type="transmembrane region" description="Helical" evidence="3">
    <location>
        <begin position="291"/>
        <end position="310"/>
    </location>
</feature>
<dbReference type="InterPro" id="IPR000014">
    <property type="entry name" value="PAS"/>
</dbReference>
<evidence type="ECO:0000256" key="1">
    <source>
        <dbReference type="ARBA" id="ARBA00012282"/>
    </source>
</evidence>
<dbReference type="InterPro" id="IPR035965">
    <property type="entry name" value="PAS-like_dom_sf"/>
</dbReference>
<dbReference type="Pfam" id="PF13426">
    <property type="entry name" value="PAS_9"/>
    <property type="match status" value="2"/>
</dbReference>
<dbReference type="NCBIfam" id="TIGR00254">
    <property type="entry name" value="GGDEF"/>
    <property type="match status" value="1"/>
</dbReference>
<dbReference type="Pfam" id="PF00563">
    <property type="entry name" value="EAL"/>
    <property type="match status" value="1"/>
</dbReference>
<protein>
    <recommendedName>
        <fullName evidence="1">cyclic-guanylate-specific phosphodiesterase</fullName>
        <ecNumber evidence="1">3.1.4.52</ecNumber>
    </recommendedName>
</protein>
<dbReference type="CDD" id="cd01949">
    <property type="entry name" value="GGDEF"/>
    <property type="match status" value="1"/>
</dbReference>
<dbReference type="InterPro" id="IPR000700">
    <property type="entry name" value="PAS-assoc_C"/>
</dbReference>
<evidence type="ECO:0000313" key="8">
    <source>
        <dbReference type="EMBL" id="CEA04368.1"/>
    </source>
</evidence>
<dbReference type="PROSITE" id="PS50113">
    <property type="entry name" value="PAC"/>
    <property type="match status" value="2"/>
</dbReference>
<dbReference type="PANTHER" id="PTHR44757">
    <property type="entry name" value="DIGUANYLATE CYCLASE DGCP"/>
    <property type="match status" value="1"/>
</dbReference>
<reference evidence="8" key="1">
    <citation type="submission" date="2014-07" db="EMBL/GenBank/DDBJ databases">
        <authorList>
            <person name="Urmite Genomes Urmite Genomes"/>
        </authorList>
    </citation>
    <scope>NUCLEOTIDE SEQUENCE</scope>
    <source>
        <strain evidence="8">12M76_air</strain>
    </source>
</reference>
<evidence type="ECO:0000259" key="6">
    <source>
        <dbReference type="PROSITE" id="PS50883"/>
    </source>
</evidence>
<name>A0A078MAD3_9PSED</name>
<evidence type="ECO:0000259" key="7">
    <source>
        <dbReference type="PROSITE" id="PS50887"/>
    </source>
</evidence>
<dbReference type="InterPro" id="IPR001610">
    <property type="entry name" value="PAC"/>
</dbReference>
<feature type="domain" description="PAC" evidence="5">
    <location>
        <begin position="392"/>
        <end position="442"/>
    </location>
</feature>
<dbReference type="RefSeq" id="WP_044499129.1">
    <property type="nucleotide sequence ID" value="NZ_LK391969.1"/>
</dbReference>
<sequence length="1014" mass="112655">MRHNLKPVALLLLVSTVALNLLMVIVLTLTLKASHERKVAEVRTQVANLALLMDQSMTGVAREIGLILKKAQSHLELALEDGDAVTDVPLYDLIATSVGETVNIQATDVQGRVRLTSHTPERLGESHADRDYFRTHRADQQAGLLVSRLLQDQVTGDWVHVFSRRYNDPEGRFAGIVTAAIPSHLFTGLISGLDLGPKGIALVRDLDKRLVARHPPLDAPPGQTGSIGGSPELTELLESGAQEGIFYSDGTADKVPRTDAFRRLSALPVFVVAGLGEEDYLATWRHDVLRALLFGALFLIVTLGGATLLWRQIRTSDQANRRSQMLLRHASDGIHILDERGRLTEASNAFYQMLGYAPGELEGAHLTDWDLSHSPAERAELFRRTLQRGQTTTFETSYHHRDGHSFPVEVTTARLDLGDGPLLFNAARDITERKKADEDLRIAARAFESQVGMLITDAELRILRCNQAFCRITGYTAEEVIGQHPTLLQSGRHDQQFYADMWAAINRHGAWQGEIWNKRKNGEIYPQLLSIGTVSNDQGQVTHYVASLSDISARKATEEQMRTLAFYDSLTKLPNRRLFIERLEQALEIAKRRQGYGALLVVDLDDFKTLNDTEGYHAGDHMLEQVATRLIRCVPHKDAVARLGGDEFVVLLDHLSQHELEAAQQAEQLGQQILQELTRPYQLGPNVYRGTARIGIAFFGGRFPISSAEPLKRAELAMSQAKGTNNAIAFFDPQMQAQVRERSEIDAGLRVAVEKRQFLLHYQPQVDDRGELIGVEALVRWAHPTQGMISPARFIPVAEDNGLILPIGQWVLETACRQLTQWAGDDATAHLTIAVNISARQLAQASFVEQVLATLERTGAPARQLKLELTESALVHEIESIIDKMNRLKAHGVGFSLDDFGTGYSSLAYLKRLPLDQLKIDQSFVRDISSDGNSADIAHTIILLAERMQIPVLAEGVETEQQRAALHERGCRQYQGYLFGRPAPIEELESTLLTARTGPGYTVRENLPFCSPPR</sequence>
<organism evidence="8">
    <name type="scientific">Pseudomonas saudimassiliensis</name>
    <dbReference type="NCBI Taxonomy" id="1461581"/>
    <lineage>
        <taxon>Bacteria</taxon>
        <taxon>Pseudomonadati</taxon>
        <taxon>Pseudomonadota</taxon>
        <taxon>Gammaproteobacteria</taxon>
        <taxon>Pseudomonadales</taxon>
        <taxon>Pseudomonadaceae</taxon>
        <taxon>Pseudomonas</taxon>
    </lineage>
</organism>
<dbReference type="OrthoDB" id="9804951at2"/>
<dbReference type="InterPro" id="IPR001633">
    <property type="entry name" value="EAL_dom"/>
</dbReference>
<dbReference type="GO" id="GO:0071111">
    <property type="term" value="F:cyclic-guanylate-specific phosphodiesterase activity"/>
    <property type="evidence" value="ECO:0007669"/>
    <property type="project" value="UniProtKB-EC"/>
</dbReference>
<dbReference type="FunFam" id="3.20.20.450:FF:000001">
    <property type="entry name" value="Cyclic di-GMP phosphodiesterase yahA"/>
    <property type="match status" value="1"/>
</dbReference>
<evidence type="ECO:0000256" key="3">
    <source>
        <dbReference type="SAM" id="Phobius"/>
    </source>
</evidence>
<dbReference type="EMBL" id="LM997413">
    <property type="protein sequence ID" value="CEA04368.1"/>
    <property type="molecule type" value="Genomic_DNA"/>
</dbReference>
<evidence type="ECO:0000256" key="2">
    <source>
        <dbReference type="ARBA" id="ARBA00022636"/>
    </source>
</evidence>
<dbReference type="SMART" id="SM00267">
    <property type="entry name" value="GGDEF"/>
    <property type="match status" value="1"/>
</dbReference>
<dbReference type="CDD" id="cd01948">
    <property type="entry name" value="EAL"/>
    <property type="match status" value="1"/>
</dbReference>
<feature type="domain" description="PAS" evidence="4">
    <location>
        <begin position="319"/>
        <end position="389"/>
    </location>
</feature>
<dbReference type="InterPro" id="IPR000160">
    <property type="entry name" value="GGDEF_dom"/>
</dbReference>
<gene>
    <name evidence="8" type="ORF">BN1049_01497</name>
</gene>